<feature type="domain" description="CUE" evidence="2">
    <location>
        <begin position="498"/>
        <end position="541"/>
    </location>
</feature>
<dbReference type="CDD" id="cd14364">
    <property type="entry name" value="CUE_ASCC2"/>
    <property type="match status" value="1"/>
</dbReference>
<dbReference type="Proteomes" id="UP001206925">
    <property type="component" value="Unassembled WGS sequence"/>
</dbReference>
<dbReference type="PANTHER" id="PTHR21494:SF0">
    <property type="entry name" value="ACTIVATING SIGNAL COINTEGRATOR 1 COMPLEX SUBUNIT 2"/>
    <property type="match status" value="1"/>
</dbReference>
<feature type="region of interest" description="Disordered" evidence="1">
    <location>
        <begin position="1"/>
        <end position="58"/>
    </location>
</feature>
<reference evidence="3" key="1">
    <citation type="submission" date="2022-06" db="EMBL/GenBank/DDBJ databases">
        <title>Uncovering the hologenomic basis of an extraordinary plant invasion.</title>
        <authorList>
            <person name="Bieker V.C."/>
            <person name="Martin M.D."/>
            <person name="Gilbert T."/>
            <person name="Hodgins K."/>
            <person name="Battlay P."/>
            <person name="Petersen B."/>
            <person name="Wilson J."/>
        </authorList>
    </citation>
    <scope>NUCLEOTIDE SEQUENCE</scope>
    <source>
        <strain evidence="3">AA19_3_7</strain>
        <tissue evidence="3">Leaf</tissue>
    </source>
</reference>
<feature type="region of interest" description="Disordered" evidence="1">
    <location>
        <begin position="738"/>
        <end position="865"/>
    </location>
</feature>
<dbReference type="SMART" id="SM00546">
    <property type="entry name" value="CUE"/>
    <property type="match status" value="1"/>
</dbReference>
<dbReference type="PROSITE" id="PS51140">
    <property type="entry name" value="CUE"/>
    <property type="match status" value="1"/>
</dbReference>
<evidence type="ECO:0000313" key="4">
    <source>
        <dbReference type="Proteomes" id="UP001206925"/>
    </source>
</evidence>
<feature type="compositionally biased region" description="Gly residues" evidence="1">
    <location>
        <begin position="793"/>
        <end position="806"/>
    </location>
</feature>
<evidence type="ECO:0000313" key="3">
    <source>
        <dbReference type="EMBL" id="KAI7753702.1"/>
    </source>
</evidence>
<dbReference type="Gene3D" id="1.10.8.10">
    <property type="entry name" value="DNA helicase RuvA subunit, C-terminal domain"/>
    <property type="match status" value="1"/>
</dbReference>
<proteinExistence type="predicted"/>
<sequence length="865" mass="95732">MSTHQRYSNKGLPNKTHQQRFIPKSSQPINPNPNPNPTLSDSLRKQQSVSSSSSSSGNFVNYLPQDEAVAAGLGAKEGGLDPVESQRVVDLLNKECSRLLKLNPKDFWKQVANDTSLHAFLESFLKYRSRWYDFPYRGAKGIVAGVIVGEHELNRRVFMILYRMSSNRDPGAKASDSLSAKDHADHCLPDMYVVILQEKKLLDLPKLLDICAIYGHENEELTRLVVNNAIKAQPSIHDSFTAAISHFLNIVHTMFERCMTSLEVLFSSREAQDTSFTRLHIDYLEIMDFINDAIVSMDALVTAYNYAAVYFSSLVETSYGSDEMLKLLARLHDSLLPALQQGFRIIFTAEKDKLAEVVVSLKMLASRIVKFSWNLLNHSYLSEDVFKERAYFPFSSKIFPAQVEDPVIRSDILVQTFREISEECSTVHEGKNAMSLLQSVEKSYQLMSRLELLGNQGWILMDDEQLRFLSGIISVSNSANILHLPSNKAVEMDEDNAITESKISQVKDLFPDYGNGFISACLEVYNDNPEEVIQRILEGTLDKDLQSLDTTLAVLPAKTIAPPVGIKDKGKGKLVEPELDYTPPKPQIEGPSSTSSSSSVGRFVRKSTANVPDSEILNSKDEKSKSFALKSLLEYEDEYDDSFDDLGLSVGDTGLDDLSEKVTSNEVSASDASKWGSRQKPQFYVKDGKNYSYKVSGSVAAANYNEASIVNQAQKELIHGLGRGGNVPLGAAQKVMEVNERKYDGEQIEKKDVNAPMRSNKGQYDEQGGRGRGRGRGRGNVGKEQNMNPESNEGGGGRGRGWGRGSIGKEQNVTPDTNEGEDSNGSSGERGRGGRGRGGRRGGGRSNNYRKDQAMKKHLSGLGGF</sequence>
<feature type="compositionally biased region" description="Basic and acidic residues" evidence="1">
    <location>
        <begin position="566"/>
        <end position="576"/>
    </location>
</feature>
<dbReference type="InterPro" id="IPR009060">
    <property type="entry name" value="UBA-like_sf"/>
</dbReference>
<feature type="compositionally biased region" description="Basic residues" evidence="1">
    <location>
        <begin position="833"/>
        <end position="843"/>
    </location>
</feature>
<dbReference type="InterPro" id="IPR003892">
    <property type="entry name" value="CUE"/>
</dbReference>
<dbReference type="AlphaFoldDB" id="A0AAD5GSH7"/>
<feature type="compositionally biased region" description="Basic and acidic residues" evidence="1">
    <location>
        <begin position="738"/>
        <end position="753"/>
    </location>
</feature>
<feature type="region of interest" description="Disordered" evidence="1">
    <location>
        <begin position="566"/>
        <end position="603"/>
    </location>
</feature>
<evidence type="ECO:0000259" key="2">
    <source>
        <dbReference type="PROSITE" id="PS51140"/>
    </source>
</evidence>
<name>A0AAD5GSH7_AMBAR</name>
<keyword evidence="4" id="KW-1185">Reference proteome</keyword>
<dbReference type="SUPFAM" id="SSF46934">
    <property type="entry name" value="UBA-like"/>
    <property type="match status" value="1"/>
</dbReference>
<evidence type="ECO:0000256" key="1">
    <source>
        <dbReference type="SAM" id="MobiDB-lite"/>
    </source>
</evidence>
<accession>A0AAD5GSH7</accession>
<dbReference type="EMBL" id="JAMZMK010005318">
    <property type="protein sequence ID" value="KAI7753702.1"/>
    <property type="molecule type" value="Genomic_DNA"/>
</dbReference>
<feature type="compositionally biased region" description="Polar residues" evidence="1">
    <location>
        <begin position="38"/>
        <end position="47"/>
    </location>
</feature>
<dbReference type="Pfam" id="PF02845">
    <property type="entry name" value="CUE"/>
    <property type="match status" value="1"/>
</dbReference>
<organism evidence="3 4">
    <name type="scientific">Ambrosia artemisiifolia</name>
    <name type="common">Common ragweed</name>
    <dbReference type="NCBI Taxonomy" id="4212"/>
    <lineage>
        <taxon>Eukaryota</taxon>
        <taxon>Viridiplantae</taxon>
        <taxon>Streptophyta</taxon>
        <taxon>Embryophyta</taxon>
        <taxon>Tracheophyta</taxon>
        <taxon>Spermatophyta</taxon>
        <taxon>Magnoliopsida</taxon>
        <taxon>eudicotyledons</taxon>
        <taxon>Gunneridae</taxon>
        <taxon>Pentapetalae</taxon>
        <taxon>asterids</taxon>
        <taxon>campanulids</taxon>
        <taxon>Asterales</taxon>
        <taxon>Asteraceae</taxon>
        <taxon>Asteroideae</taxon>
        <taxon>Heliantheae alliance</taxon>
        <taxon>Heliantheae</taxon>
        <taxon>Ambrosia</taxon>
    </lineage>
</organism>
<dbReference type="InterPro" id="IPR052586">
    <property type="entry name" value="ASCC2"/>
</dbReference>
<gene>
    <name evidence="3" type="ORF">M8C21_025506</name>
</gene>
<dbReference type="GO" id="GO:0043130">
    <property type="term" value="F:ubiquitin binding"/>
    <property type="evidence" value="ECO:0007669"/>
    <property type="project" value="InterPro"/>
</dbReference>
<dbReference type="PANTHER" id="PTHR21494">
    <property type="entry name" value="ACTIVATING SIGNAL COINTEGRATOR 1 COMPLEX SUBUNIT 2 ASC-1 COMPLEX SUBUNIT P100"/>
    <property type="match status" value="1"/>
</dbReference>
<comment type="caution">
    <text evidence="3">The sequence shown here is derived from an EMBL/GenBank/DDBJ whole genome shotgun (WGS) entry which is preliminary data.</text>
</comment>
<dbReference type="InterPro" id="IPR041800">
    <property type="entry name" value="ASCC2_CUE"/>
</dbReference>
<protein>
    <recommendedName>
        <fullName evidence="2">CUE domain-containing protein</fullName>
    </recommendedName>
</protein>